<dbReference type="SMART" id="SM00388">
    <property type="entry name" value="HisKA"/>
    <property type="match status" value="1"/>
</dbReference>
<keyword evidence="7" id="KW-0067">ATP-binding</keyword>
<name>A0A933W9E0_UNCEI</name>
<dbReference type="PANTHER" id="PTHR43065:SF46">
    <property type="entry name" value="C4-DICARBOXYLATE TRANSPORT SENSOR PROTEIN DCTB"/>
    <property type="match status" value="1"/>
</dbReference>
<keyword evidence="10" id="KW-0175">Coiled coil</keyword>
<evidence type="ECO:0000256" key="7">
    <source>
        <dbReference type="ARBA" id="ARBA00022840"/>
    </source>
</evidence>
<evidence type="ECO:0000256" key="1">
    <source>
        <dbReference type="ARBA" id="ARBA00000085"/>
    </source>
</evidence>
<evidence type="ECO:0000256" key="3">
    <source>
        <dbReference type="ARBA" id="ARBA00022553"/>
    </source>
</evidence>
<accession>A0A933W9E0</accession>
<dbReference type="Gene3D" id="1.10.287.130">
    <property type="match status" value="1"/>
</dbReference>
<comment type="catalytic activity">
    <reaction evidence="1">
        <text>ATP + protein L-histidine = ADP + protein N-phospho-L-histidine.</text>
        <dbReference type="EC" id="2.7.13.3"/>
    </reaction>
</comment>
<dbReference type="PROSITE" id="PS50110">
    <property type="entry name" value="RESPONSE_REGULATORY"/>
    <property type="match status" value="1"/>
</dbReference>
<dbReference type="CDD" id="cd00082">
    <property type="entry name" value="HisKA"/>
    <property type="match status" value="1"/>
</dbReference>
<dbReference type="InterPro" id="IPR001789">
    <property type="entry name" value="Sig_transdc_resp-reg_receiver"/>
</dbReference>
<dbReference type="SMART" id="SM00448">
    <property type="entry name" value="REC"/>
    <property type="match status" value="1"/>
</dbReference>
<dbReference type="InterPro" id="IPR005467">
    <property type="entry name" value="His_kinase_dom"/>
</dbReference>
<organism evidence="13 14">
    <name type="scientific">Eiseniibacteriota bacterium</name>
    <dbReference type="NCBI Taxonomy" id="2212470"/>
    <lineage>
        <taxon>Bacteria</taxon>
        <taxon>Candidatus Eiseniibacteriota</taxon>
    </lineage>
</organism>
<dbReference type="Proteomes" id="UP000696931">
    <property type="component" value="Unassembled WGS sequence"/>
</dbReference>
<dbReference type="PANTHER" id="PTHR43065">
    <property type="entry name" value="SENSOR HISTIDINE KINASE"/>
    <property type="match status" value="1"/>
</dbReference>
<dbReference type="AlphaFoldDB" id="A0A933W9E0"/>
<reference evidence="13" key="1">
    <citation type="submission" date="2020-07" db="EMBL/GenBank/DDBJ databases">
        <title>Huge and variable diversity of episymbiotic CPR bacteria and DPANN archaea in groundwater ecosystems.</title>
        <authorList>
            <person name="He C.Y."/>
            <person name="Keren R."/>
            <person name="Whittaker M."/>
            <person name="Farag I.F."/>
            <person name="Doudna J."/>
            <person name="Cate J.H.D."/>
            <person name="Banfield J.F."/>
        </authorList>
    </citation>
    <scope>NUCLEOTIDE SEQUENCE</scope>
    <source>
        <strain evidence="13">NC_groundwater_1813_Pr3_B-0.1um_71_17</strain>
    </source>
</reference>
<dbReference type="InterPro" id="IPR004358">
    <property type="entry name" value="Sig_transdc_His_kin-like_C"/>
</dbReference>
<evidence type="ECO:0000256" key="4">
    <source>
        <dbReference type="ARBA" id="ARBA00022679"/>
    </source>
</evidence>
<keyword evidence="4" id="KW-0808">Transferase</keyword>
<dbReference type="SUPFAM" id="SSF55781">
    <property type="entry name" value="GAF domain-like"/>
    <property type="match status" value="1"/>
</dbReference>
<dbReference type="GO" id="GO:0005524">
    <property type="term" value="F:ATP binding"/>
    <property type="evidence" value="ECO:0007669"/>
    <property type="project" value="UniProtKB-KW"/>
</dbReference>
<dbReference type="Gene3D" id="3.30.565.10">
    <property type="entry name" value="Histidine kinase-like ATPase, C-terminal domain"/>
    <property type="match status" value="1"/>
</dbReference>
<protein>
    <recommendedName>
        <fullName evidence="2">histidine kinase</fullName>
        <ecNumber evidence="2">2.7.13.3</ecNumber>
    </recommendedName>
</protein>
<dbReference type="EC" id="2.7.13.3" evidence="2"/>
<dbReference type="Gene3D" id="3.40.50.2300">
    <property type="match status" value="1"/>
</dbReference>
<keyword evidence="3 9" id="KW-0597">Phosphoprotein</keyword>
<keyword evidence="6" id="KW-0418">Kinase</keyword>
<dbReference type="SUPFAM" id="SSF52172">
    <property type="entry name" value="CheY-like"/>
    <property type="match status" value="1"/>
</dbReference>
<dbReference type="PRINTS" id="PR00344">
    <property type="entry name" value="BCTRLSENSOR"/>
</dbReference>
<dbReference type="InterPro" id="IPR003594">
    <property type="entry name" value="HATPase_dom"/>
</dbReference>
<evidence type="ECO:0000256" key="2">
    <source>
        <dbReference type="ARBA" id="ARBA00012438"/>
    </source>
</evidence>
<evidence type="ECO:0000259" key="11">
    <source>
        <dbReference type="PROSITE" id="PS50109"/>
    </source>
</evidence>
<dbReference type="PROSITE" id="PS50109">
    <property type="entry name" value="HIS_KIN"/>
    <property type="match status" value="1"/>
</dbReference>
<evidence type="ECO:0000256" key="10">
    <source>
        <dbReference type="SAM" id="Coils"/>
    </source>
</evidence>
<dbReference type="Gene3D" id="3.30.450.40">
    <property type="match status" value="1"/>
</dbReference>
<dbReference type="SUPFAM" id="SSF55874">
    <property type="entry name" value="ATPase domain of HSP90 chaperone/DNA topoisomerase II/histidine kinase"/>
    <property type="match status" value="1"/>
</dbReference>
<dbReference type="SUPFAM" id="SSF47384">
    <property type="entry name" value="Homodimeric domain of signal transducing histidine kinase"/>
    <property type="match status" value="1"/>
</dbReference>
<dbReference type="Pfam" id="PF00072">
    <property type="entry name" value="Response_reg"/>
    <property type="match status" value="1"/>
</dbReference>
<sequence length="627" mass="68433">MSSDGDDRVRDLELENEALNEQIKLLVQTEQRLYRSQNEIDAQLDRIRSLARFALQSEDGEPIPSILSRALEILWKKFTLDWCGVIAFEPDHGLVVVSAPDEVEPHPAPLTVDDALRDWILARVEPWFADGLDVGGVAPAERLASALAPVSARACPRGGQTQLSCVPLRRVDERQGGWLVTVSFQRRISSLAEGALAEEHLPFLQLLANHVDHAIANAQLTEDLRERSAELANSLEKLERTQADLVRSQKMEAVGRLAGGVAHDFNNLLTVILGYAGAVGSSLPEGSPQHGNVQRVIEAAKRAAGITSQLLALGRRQVLRREAFDLSEQTARILELLRRLVGEDVLVEVVLDRSLPLVSVDRSHFEQVLLNLVVNARDAMPSGGTMRIETRPATTADAVRADTTFDPSRFAVVSVADTGVGMDSGTLTRIFEPFYTTKEQGKGTGLGLAVVYGAVKQGEGHVLVESEPGRGSRFTVLLPHASEAELAAVAQRNAPPTVPPAAPGRVILVVEDEQAIRHVVLQLLRHAGYRVEESEHGVAALERLESGLVADLVLTDVMMPRMGGVLLAEEIEKRWPGMRVAFMSGYSEDLVSTGVRSTRRMAFLAKPFTPDVLLRFVAEQLAHGARR</sequence>
<keyword evidence="5" id="KW-0547">Nucleotide-binding</keyword>
<evidence type="ECO:0000259" key="12">
    <source>
        <dbReference type="PROSITE" id="PS50110"/>
    </source>
</evidence>
<evidence type="ECO:0000256" key="5">
    <source>
        <dbReference type="ARBA" id="ARBA00022741"/>
    </source>
</evidence>
<dbReference type="InterPro" id="IPR036097">
    <property type="entry name" value="HisK_dim/P_sf"/>
</dbReference>
<evidence type="ECO:0000256" key="8">
    <source>
        <dbReference type="ARBA" id="ARBA00023012"/>
    </source>
</evidence>
<evidence type="ECO:0000256" key="9">
    <source>
        <dbReference type="PROSITE-ProRule" id="PRU00169"/>
    </source>
</evidence>
<gene>
    <name evidence="13" type="ORF">HZA61_10085</name>
</gene>
<dbReference type="InterPro" id="IPR011006">
    <property type="entry name" value="CheY-like_superfamily"/>
</dbReference>
<evidence type="ECO:0000313" key="14">
    <source>
        <dbReference type="Proteomes" id="UP000696931"/>
    </source>
</evidence>
<dbReference type="GO" id="GO:0000155">
    <property type="term" value="F:phosphorelay sensor kinase activity"/>
    <property type="evidence" value="ECO:0007669"/>
    <property type="project" value="InterPro"/>
</dbReference>
<feature type="domain" description="Histidine kinase" evidence="11">
    <location>
        <begin position="260"/>
        <end position="482"/>
    </location>
</feature>
<dbReference type="InterPro" id="IPR029016">
    <property type="entry name" value="GAF-like_dom_sf"/>
</dbReference>
<dbReference type="InterPro" id="IPR036890">
    <property type="entry name" value="HATPase_C_sf"/>
</dbReference>
<evidence type="ECO:0000313" key="13">
    <source>
        <dbReference type="EMBL" id="MBI5169826.1"/>
    </source>
</evidence>
<comment type="caution">
    <text evidence="13">The sequence shown here is derived from an EMBL/GenBank/DDBJ whole genome shotgun (WGS) entry which is preliminary data.</text>
</comment>
<dbReference type="Pfam" id="PF02518">
    <property type="entry name" value="HATPase_c"/>
    <property type="match status" value="1"/>
</dbReference>
<dbReference type="EMBL" id="JACRIW010000070">
    <property type="protein sequence ID" value="MBI5169826.1"/>
    <property type="molecule type" value="Genomic_DNA"/>
</dbReference>
<proteinExistence type="predicted"/>
<dbReference type="Pfam" id="PF00512">
    <property type="entry name" value="HisKA"/>
    <property type="match status" value="1"/>
</dbReference>
<evidence type="ECO:0000256" key="6">
    <source>
        <dbReference type="ARBA" id="ARBA00022777"/>
    </source>
</evidence>
<feature type="domain" description="Response regulatory" evidence="12">
    <location>
        <begin position="506"/>
        <end position="621"/>
    </location>
</feature>
<keyword evidence="8" id="KW-0902">Two-component regulatory system</keyword>
<dbReference type="SMART" id="SM00387">
    <property type="entry name" value="HATPase_c"/>
    <property type="match status" value="1"/>
</dbReference>
<feature type="coiled-coil region" evidence="10">
    <location>
        <begin position="217"/>
        <end position="244"/>
    </location>
</feature>
<dbReference type="InterPro" id="IPR003661">
    <property type="entry name" value="HisK_dim/P_dom"/>
</dbReference>
<feature type="modified residue" description="4-aspartylphosphate" evidence="9">
    <location>
        <position position="556"/>
    </location>
</feature>